<accession>A0AAD3SPE8</accession>
<keyword evidence="3" id="KW-1185">Reference proteome</keyword>
<comment type="caution">
    <text evidence="2">The sequence shown here is derived from an EMBL/GenBank/DDBJ whole genome shotgun (WGS) entry which is preliminary data.</text>
</comment>
<evidence type="ECO:0000313" key="2">
    <source>
        <dbReference type="EMBL" id="GMH15590.1"/>
    </source>
</evidence>
<dbReference type="EMBL" id="BSYO01000015">
    <property type="protein sequence ID" value="GMH15590.1"/>
    <property type="molecule type" value="Genomic_DNA"/>
</dbReference>
<keyword evidence="1" id="KW-0812">Transmembrane</keyword>
<evidence type="ECO:0000256" key="1">
    <source>
        <dbReference type="SAM" id="Phobius"/>
    </source>
</evidence>
<gene>
    <name evidence="2" type="ORF">Nepgr_017431</name>
</gene>
<feature type="transmembrane region" description="Helical" evidence="1">
    <location>
        <begin position="16"/>
        <end position="39"/>
    </location>
</feature>
<feature type="transmembrane region" description="Helical" evidence="1">
    <location>
        <begin position="51"/>
        <end position="76"/>
    </location>
</feature>
<dbReference type="AlphaFoldDB" id="A0AAD3SPE8"/>
<name>A0AAD3SPE8_NEPGR</name>
<protein>
    <submittedName>
        <fullName evidence="2">Uncharacterized protein</fullName>
    </submittedName>
</protein>
<sequence>MLDAEDAASVLGGVKWFVLGLKLFLMQIGLMFNGMIHCIWRSVCPCLCADLFNGAVPGLFGSVLAGVMMLAGLAILRDDAEAVQGLVLPFAVMSADRSSADAGAG</sequence>
<organism evidence="2 3">
    <name type="scientific">Nepenthes gracilis</name>
    <name type="common">Slender pitcher plant</name>
    <dbReference type="NCBI Taxonomy" id="150966"/>
    <lineage>
        <taxon>Eukaryota</taxon>
        <taxon>Viridiplantae</taxon>
        <taxon>Streptophyta</taxon>
        <taxon>Embryophyta</taxon>
        <taxon>Tracheophyta</taxon>
        <taxon>Spermatophyta</taxon>
        <taxon>Magnoliopsida</taxon>
        <taxon>eudicotyledons</taxon>
        <taxon>Gunneridae</taxon>
        <taxon>Pentapetalae</taxon>
        <taxon>Caryophyllales</taxon>
        <taxon>Nepenthaceae</taxon>
        <taxon>Nepenthes</taxon>
    </lineage>
</organism>
<dbReference type="Proteomes" id="UP001279734">
    <property type="component" value="Unassembled WGS sequence"/>
</dbReference>
<keyword evidence="1" id="KW-1133">Transmembrane helix</keyword>
<reference evidence="2" key="1">
    <citation type="submission" date="2023-05" db="EMBL/GenBank/DDBJ databases">
        <title>Nepenthes gracilis genome sequencing.</title>
        <authorList>
            <person name="Fukushima K."/>
        </authorList>
    </citation>
    <scope>NUCLEOTIDE SEQUENCE</scope>
    <source>
        <strain evidence="2">SING2019-196</strain>
    </source>
</reference>
<proteinExistence type="predicted"/>
<keyword evidence="1" id="KW-0472">Membrane</keyword>
<evidence type="ECO:0000313" key="3">
    <source>
        <dbReference type="Proteomes" id="UP001279734"/>
    </source>
</evidence>